<feature type="transmembrane region" description="Helical" evidence="1">
    <location>
        <begin position="125"/>
        <end position="147"/>
    </location>
</feature>
<organism evidence="2 3">
    <name type="scientific">Rotaria magnacalcarata</name>
    <dbReference type="NCBI Taxonomy" id="392030"/>
    <lineage>
        <taxon>Eukaryota</taxon>
        <taxon>Metazoa</taxon>
        <taxon>Spiralia</taxon>
        <taxon>Gnathifera</taxon>
        <taxon>Rotifera</taxon>
        <taxon>Eurotatoria</taxon>
        <taxon>Bdelloidea</taxon>
        <taxon>Philodinida</taxon>
        <taxon>Philodinidae</taxon>
        <taxon>Rotaria</taxon>
    </lineage>
</organism>
<comment type="caution">
    <text evidence="2">The sequence shown here is derived from an EMBL/GenBank/DDBJ whole genome shotgun (WGS) entry which is preliminary data.</text>
</comment>
<gene>
    <name evidence="2" type="ORF">MBJ925_LOCUS29644</name>
</gene>
<reference evidence="2" key="1">
    <citation type="submission" date="2021-02" db="EMBL/GenBank/DDBJ databases">
        <authorList>
            <person name="Nowell W R."/>
        </authorList>
    </citation>
    <scope>NUCLEOTIDE SEQUENCE</scope>
</reference>
<keyword evidence="1" id="KW-0812">Transmembrane</keyword>
<proteinExistence type="predicted"/>
<accession>A0A816X2T0</accession>
<protein>
    <submittedName>
        <fullName evidence="2">Uncharacterized protein</fullName>
    </submittedName>
</protein>
<dbReference type="AlphaFoldDB" id="A0A816X2T0"/>
<keyword evidence="1" id="KW-1133">Transmembrane helix</keyword>
<evidence type="ECO:0000313" key="2">
    <source>
        <dbReference type="EMBL" id="CAF2141732.1"/>
    </source>
</evidence>
<evidence type="ECO:0000313" key="3">
    <source>
        <dbReference type="Proteomes" id="UP000663824"/>
    </source>
</evidence>
<name>A0A816X2T0_9BILA</name>
<dbReference type="EMBL" id="CAJNRE010015877">
    <property type="protein sequence ID" value="CAF2141732.1"/>
    <property type="molecule type" value="Genomic_DNA"/>
</dbReference>
<keyword evidence="1" id="KW-0472">Membrane</keyword>
<dbReference type="Proteomes" id="UP000663824">
    <property type="component" value="Unassembled WGS sequence"/>
</dbReference>
<evidence type="ECO:0000256" key="1">
    <source>
        <dbReference type="SAM" id="Phobius"/>
    </source>
</evidence>
<sequence length="151" mass="17323">MHIFLHRKIDQCHHLQESNSGYSWLVKSTVPRAAGYATMNWIVPITLNALGLGPTGILPRSISASIQYVYGLSSVFSFFQETATTPPDVYNSLWSLLKSGLKLVQKRLLQNRGRITECIYYYQSWLNTLIIIDLIISACFFFSLIFYRCFN</sequence>